<dbReference type="GeneID" id="61529837"/>
<dbReference type="PANTHER" id="PTHR30203:SF24">
    <property type="entry name" value="BLR4935 PROTEIN"/>
    <property type="match status" value="1"/>
</dbReference>
<reference evidence="4" key="1">
    <citation type="submission" date="2016-06" db="EMBL/GenBank/DDBJ databases">
        <authorList>
            <person name="Xu Y."/>
            <person name="Nagy A."/>
            <person name="Yan X."/>
            <person name="Kim S.W."/>
            <person name="Haley B."/>
            <person name="Liu N.T."/>
            <person name="Nou X."/>
        </authorList>
    </citation>
    <scope>NUCLEOTIDE SEQUENCE [LARGE SCALE GENOMIC DNA]</scope>
    <source>
        <strain evidence="4">ATCC 49129</strain>
        <plasmid evidence="4">pri-1</plasmid>
    </source>
</reference>
<proteinExistence type="inferred from homology"/>
<dbReference type="GO" id="GO:0015562">
    <property type="term" value="F:efflux transmembrane transporter activity"/>
    <property type="evidence" value="ECO:0007669"/>
    <property type="project" value="InterPro"/>
</dbReference>
<dbReference type="InterPro" id="IPR010131">
    <property type="entry name" value="MdtP/NodT-like"/>
</dbReference>
<evidence type="ECO:0000313" key="3">
    <source>
        <dbReference type="EMBL" id="ANJ76402.1"/>
    </source>
</evidence>
<dbReference type="SMR" id="A0A192A7X8"/>
<keyword evidence="4" id="KW-1185">Reference proteome</keyword>
<organism evidence="3 4">
    <name type="scientific">Ralstonia insidiosa</name>
    <dbReference type="NCBI Taxonomy" id="190721"/>
    <lineage>
        <taxon>Bacteria</taxon>
        <taxon>Pseudomonadati</taxon>
        <taxon>Pseudomonadota</taxon>
        <taxon>Betaproteobacteria</taxon>
        <taxon>Burkholderiales</taxon>
        <taxon>Burkholderiaceae</taxon>
        <taxon>Ralstonia</taxon>
    </lineage>
</organism>
<comment type="similarity">
    <text evidence="1">Belongs to the outer membrane factor (OMF) (TC 1.B.17) family.</text>
</comment>
<dbReference type="Proteomes" id="UP000078572">
    <property type="component" value="Plasmid pRI-1"/>
</dbReference>
<keyword evidence="2" id="KW-0732">Signal</keyword>
<evidence type="ECO:0008006" key="5">
    <source>
        <dbReference type="Google" id="ProtNLM"/>
    </source>
</evidence>
<evidence type="ECO:0000313" key="4">
    <source>
        <dbReference type="Proteomes" id="UP000078572"/>
    </source>
</evidence>
<dbReference type="PANTHER" id="PTHR30203">
    <property type="entry name" value="OUTER MEMBRANE CATION EFFLUX PROTEIN"/>
    <property type="match status" value="1"/>
</dbReference>
<dbReference type="AlphaFoldDB" id="A0A192A7X8"/>
<feature type="chain" id="PRO_5008251112" description="Cobalt-zinc-cadmium resistance protein" evidence="2">
    <location>
        <begin position="30"/>
        <end position="444"/>
    </location>
</feature>
<evidence type="ECO:0000256" key="1">
    <source>
        <dbReference type="ARBA" id="ARBA00007613"/>
    </source>
</evidence>
<dbReference type="RefSeq" id="WP_064809147.1">
    <property type="nucleotide sequence ID" value="NZ_CP016024.1"/>
</dbReference>
<feature type="signal peptide" evidence="2">
    <location>
        <begin position="1"/>
        <end position="29"/>
    </location>
</feature>
<evidence type="ECO:0000256" key="2">
    <source>
        <dbReference type="SAM" id="SignalP"/>
    </source>
</evidence>
<protein>
    <recommendedName>
        <fullName evidence="5">Cobalt-zinc-cadmium resistance protein</fullName>
    </recommendedName>
</protein>
<sequence length="444" mass="47962">MVAFPCPRGPRAATAAAFLLTLLPCASHAQPSDAGIGAAAPAASVSAQPALTLQAAQSRALAANPSLLAAEKERLAWDGTVRQAGAYANPELSLEGDELRSDNRTEAIRLIQPIDVSGKRRARAAVAEAGRDRTSATLAARRNELRVMVATAFVSLQEAEALERLAGQKLETLESFRSAVGRRVDAGKVSPIEREKVGSDAGGALIEAQDARQRTALARRRLASFWARTDAPDFTTVSGPFGKEAAFPDRQIVLNALSQRPEYQARQQAIREQEARLDLERARRVGDVTVAAGVKRVHQAPTFGQPTAQNTLMLSVGIPLPLFDRNQGNIYEATQQVDRARLEADATRDQLQLRALELSDGIALAANELKTLREEVLPASRETARAVMKGYEFGKFSYLEALDAQRAHFRNEAQYIAAAARYERLKNEILEFAGSPAANPGAQP</sequence>
<dbReference type="EMBL" id="CP016024">
    <property type="protein sequence ID" value="ANJ76402.1"/>
    <property type="molecule type" value="Genomic_DNA"/>
</dbReference>
<keyword evidence="3" id="KW-0614">Plasmid</keyword>
<name>A0A192A7X8_9RALS</name>
<dbReference type="Gene3D" id="1.20.1600.10">
    <property type="entry name" value="Outer membrane efflux proteins (OEP)"/>
    <property type="match status" value="1"/>
</dbReference>
<accession>A0A192A7X8</accession>
<dbReference type="Pfam" id="PF02321">
    <property type="entry name" value="OEP"/>
    <property type="match status" value="2"/>
</dbReference>
<dbReference type="InterPro" id="IPR003423">
    <property type="entry name" value="OMP_efflux"/>
</dbReference>
<gene>
    <name evidence="3" type="ORF">A9Y76_27785</name>
</gene>
<dbReference type="OrthoDB" id="9791261at2"/>
<dbReference type="SUPFAM" id="SSF56954">
    <property type="entry name" value="Outer membrane efflux proteins (OEP)"/>
    <property type="match status" value="1"/>
</dbReference>
<geneLocation type="plasmid" evidence="4">
    <name>pri-1</name>
</geneLocation>